<dbReference type="HOGENOM" id="CLU_171328_3_2_1"/>
<dbReference type="InterPro" id="IPR011598">
    <property type="entry name" value="bHLH_dom"/>
</dbReference>
<dbReference type="GO" id="GO:0007423">
    <property type="term" value="P:sensory organ development"/>
    <property type="evidence" value="ECO:0007669"/>
    <property type="project" value="TreeGrafter"/>
</dbReference>
<dbReference type="EMBL" id="KB308652">
    <property type="protein sequence ID" value="ELT97097.1"/>
    <property type="molecule type" value="Genomic_DNA"/>
</dbReference>
<gene>
    <name evidence="2" type="ORF">CAPTEDRAFT_41308</name>
</gene>
<feature type="domain" description="BHLH" evidence="1">
    <location>
        <begin position="4"/>
        <end position="58"/>
    </location>
</feature>
<feature type="non-terminal residue" evidence="2">
    <location>
        <position position="58"/>
    </location>
</feature>
<dbReference type="Proteomes" id="UP000014760">
    <property type="component" value="Unassembled WGS sequence"/>
</dbReference>
<feature type="non-terminal residue" evidence="2">
    <location>
        <position position="1"/>
    </location>
</feature>
<dbReference type="Gene3D" id="4.10.280.10">
    <property type="entry name" value="Helix-loop-helix DNA-binding domain"/>
    <property type="match status" value="1"/>
</dbReference>
<dbReference type="AlphaFoldDB" id="R7TU13"/>
<dbReference type="PANTHER" id="PTHR19290:SF164">
    <property type="entry name" value="BHLH DOMAIN-CONTAINING PROTEIN"/>
    <property type="match status" value="1"/>
</dbReference>
<dbReference type="STRING" id="283909.R7TU13"/>
<protein>
    <recommendedName>
        <fullName evidence="1">BHLH domain-containing protein</fullName>
    </recommendedName>
</protein>
<dbReference type="GO" id="GO:0045944">
    <property type="term" value="P:positive regulation of transcription by RNA polymerase II"/>
    <property type="evidence" value="ECO:0007669"/>
    <property type="project" value="TreeGrafter"/>
</dbReference>
<dbReference type="EnsemblMetazoa" id="CapteT41308">
    <property type="protein sequence ID" value="CapteP41308"/>
    <property type="gene ID" value="CapteG41308"/>
</dbReference>
<keyword evidence="4" id="KW-1185">Reference proteome</keyword>
<evidence type="ECO:0000313" key="2">
    <source>
        <dbReference type="EMBL" id="ELT97097.1"/>
    </source>
</evidence>
<dbReference type="SUPFAM" id="SSF47459">
    <property type="entry name" value="HLH, helix-loop-helix DNA-binding domain"/>
    <property type="match status" value="1"/>
</dbReference>
<reference evidence="3" key="3">
    <citation type="submission" date="2015-06" db="UniProtKB">
        <authorList>
            <consortium name="EnsemblMetazoa"/>
        </authorList>
    </citation>
    <scope>IDENTIFICATION</scope>
</reference>
<dbReference type="GO" id="GO:0005634">
    <property type="term" value="C:nucleus"/>
    <property type="evidence" value="ECO:0007669"/>
    <property type="project" value="TreeGrafter"/>
</dbReference>
<dbReference type="EMBL" id="AMQN01011031">
    <property type="status" value="NOT_ANNOTATED_CDS"/>
    <property type="molecule type" value="Genomic_DNA"/>
</dbReference>
<dbReference type="GO" id="GO:0070888">
    <property type="term" value="F:E-box binding"/>
    <property type="evidence" value="ECO:0007669"/>
    <property type="project" value="TreeGrafter"/>
</dbReference>
<sequence>ETEEQRLKVNSRERQRMHDMNGALDSLREVMPYAQGPAVKKLSKMNTLLLARNYIVLL</sequence>
<evidence type="ECO:0000259" key="1">
    <source>
        <dbReference type="PROSITE" id="PS50888"/>
    </source>
</evidence>
<reference evidence="4" key="1">
    <citation type="submission" date="2012-12" db="EMBL/GenBank/DDBJ databases">
        <authorList>
            <person name="Hellsten U."/>
            <person name="Grimwood J."/>
            <person name="Chapman J.A."/>
            <person name="Shapiro H."/>
            <person name="Aerts A."/>
            <person name="Otillar R.P."/>
            <person name="Terry A.Y."/>
            <person name="Boore J.L."/>
            <person name="Simakov O."/>
            <person name="Marletaz F."/>
            <person name="Cho S.-J."/>
            <person name="Edsinger-Gonzales E."/>
            <person name="Havlak P."/>
            <person name="Kuo D.-H."/>
            <person name="Larsson T."/>
            <person name="Lv J."/>
            <person name="Arendt D."/>
            <person name="Savage R."/>
            <person name="Osoegawa K."/>
            <person name="de Jong P."/>
            <person name="Lindberg D.R."/>
            <person name="Seaver E.C."/>
            <person name="Weisblat D.A."/>
            <person name="Putnam N.H."/>
            <person name="Grigoriev I.V."/>
            <person name="Rokhsar D.S."/>
        </authorList>
    </citation>
    <scope>NUCLEOTIDE SEQUENCE</scope>
    <source>
        <strain evidence="4">I ESC-2004</strain>
    </source>
</reference>
<dbReference type="PANTHER" id="PTHR19290">
    <property type="entry name" value="BASIC HELIX-LOOP-HELIX PROTEIN NEUROGENIN-RELATED"/>
    <property type="match status" value="1"/>
</dbReference>
<dbReference type="InterPro" id="IPR050359">
    <property type="entry name" value="bHLH_transcription_factors"/>
</dbReference>
<dbReference type="InterPro" id="IPR036638">
    <property type="entry name" value="HLH_DNA-bd_sf"/>
</dbReference>
<dbReference type="Pfam" id="PF00010">
    <property type="entry name" value="HLH"/>
    <property type="match status" value="1"/>
</dbReference>
<dbReference type="SMART" id="SM00353">
    <property type="entry name" value="HLH"/>
    <property type="match status" value="1"/>
</dbReference>
<dbReference type="OrthoDB" id="10011855at2759"/>
<accession>R7TU13</accession>
<dbReference type="GO" id="GO:0061564">
    <property type="term" value="P:axon development"/>
    <property type="evidence" value="ECO:0007669"/>
    <property type="project" value="TreeGrafter"/>
</dbReference>
<organism evidence="2">
    <name type="scientific">Capitella teleta</name>
    <name type="common">Polychaete worm</name>
    <dbReference type="NCBI Taxonomy" id="283909"/>
    <lineage>
        <taxon>Eukaryota</taxon>
        <taxon>Metazoa</taxon>
        <taxon>Spiralia</taxon>
        <taxon>Lophotrochozoa</taxon>
        <taxon>Annelida</taxon>
        <taxon>Polychaeta</taxon>
        <taxon>Sedentaria</taxon>
        <taxon>Scolecida</taxon>
        <taxon>Capitellidae</taxon>
        <taxon>Capitella</taxon>
    </lineage>
</organism>
<evidence type="ECO:0000313" key="4">
    <source>
        <dbReference type="Proteomes" id="UP000014760"/>
    </source>
</evidence>
<name>R7TU13_CAPTE</name>
<dbReference type="GO" id="GO:0000981">
    <property type="term" value="F:DNA-binding transcription factor activity, RNA polymerase II-specific"/>
    <property type="evidence" value="ECO:0007669"/>
    <property type="project" value="TreeGrafter"/>
</dbReference>
<proteinExistence type="predicted"/>
<dbReference type="GO" id="GO:0046983">
    <property type="term" value="F:protein dimerization activity"/>
    <property type="evidence" value="ECO:0007669"/>
    <property type="project" value="InterPro"/>
</dbReference>
<reference evidence="2 4" key="2">
    <citation type="journal article" date="2013" name="Nature">
        <title>Insights into bilaterian evolution from three spiralian genomes.</title>
        <authorList>
            <person name="Simakov O."/>
            <person name="Marletaz F."/>
            <person name="Cho S.J."/>
            <person name="Edsinger-Gonzales E."/>
            <person name="Havlak P."/>
            <person name="Hellsten U."/>
            <person name="Kuo D.H."/>
            <person name="Larsson T."/>
            <person name="Lv J."/>
            <person name="Arendt D."/>
            <person name="Savage R."/>
            <person name="Osoegawa K."/>
            <person name="de Jong P."/>
            <person name="Grimwood J."/>
            <person name="Chapman J.A."/>
            <person name="Shapiro H."/>
            <person name="Aerts A."/>
            <person name="Otillar R.P."/>
            <person name="Terry A.Y."/>
            <person name="Boore J.L."/>
            <person name="Grigoriev I.V."/>
            <person name="Lindberg D.R."/>
            <person name="Seaver E.C."/>
            <person name="Weisblat D.A."/>
            <person name="Putnam N.H."/>
            <person name="Rokhsar D.S."/>
        </authorList>
    </citation>
    <scope>NUCLEOTIDE SEQUENCE</scope>
    <source>
        <strain evidence="2 4">I ESC-2004</strain>
    </source>
</reference>
<evidence type="ECO:0000313" key="3">
    <source>
        <dbReference type="EnsemblMetazoa" id="CapteP41308"/>
    </source>
</evidence>
<dbReference type="PROSITE" id="PS50888">
    <property type="entry name" value="BHLH"/>
    <property type="match status" value="1"/>
</dbReference>